<organism evidence="2 3">
    <name type="scientific">Phascolomyces articulosus</name>
    <dbReference type="NCBI Taxonomy" id="60185"/>
    <lineage>
        <taxon>Eukaryota</taxon>
        <taxon>Fungi</taxon>
        <taxon>Fungi incertae sedis</taxon>
        <taxon>Mucoromycota</taxon>
        <taxon>Mucoromycotina</taxon>
        <taxon>Mucoromycetes</taxon>
        <taxon>Mucorales</taxon>
        <taxon>Lichtheimiaceae</taxon>
        <taxon>Phascolomyces</taxon>
    </lineage>
</organism>
<proteinExistence type="predicted"/>
<comment type="caution">
    <text evidence="2">The sequence shown here is derived from an EMBL/GenBank/DDBJ whole genome shotgun (WGS) entry which is preliminary data.</text>
</comment>
<protein>
    <recommendedName>
        <fullName evidence="1">Heterokaryon incompatibility domain-containing protein</fullName>
    </recommendedName>
</protein>
<evidence type="ECO:0000313" key="3">
    <source>
        <dbReference type="Proteomes" id="UP001209540"/>
    </source>
</evidence>
<sequence length="465" mass="55001">MYITYETAQWHENQDNSDWKYQYIKSETQLVTFPNILPKTEFMPTKLVRISDMKVVEGSHIKEGYCTLSYSWNQSGDSVVDPITGKEKRLDEGKHQLVFSPLSTLQHVYYKMQNNDIPDTSKHVLFEGIIQHMCQQFNIHYLWYDQMCINQDDKEERKREIRNMHRIYNNDYCTIALVPEFYVETEKDGKPSFNTVSDVQVLNFHIWGNYTASAPVHDLSRSLEDLNVQQILYHAHQRTSTREHDRVFALANLFPDFIDQINFDDDQPIEDLMIHFYGLLAKKDIGILFFKKYSDDYQSTIQHCHFLPSWTGRQGEHDIMSKRKTYFQNYKVIGKTMHLASAYITNESSSMVNHDALELRCEDLPPIPEGRNNNNNGDDDYDAYYDDTIGISYDRRDYYFLGLKYIRAQPKEHVQIRKPKSFNFKKEIKSNRITMYYTIKSKRKDQRVRHILALDPMDPILLSSS</sequence>
<dbReference type="InterPro" id="IPR010730">
    <property type="entry name" value="HET"/>
</dbReference>
<evidence type="ECO:0000259" key="1">
    <source>
        <dbReference type="Pfam" id="PF06985"/>
    </source>
</evidence>
<dbReference type="AlphaFoldDB" id="A0AAD5KBE4"/>
<feature type="domain" description="Heterokaryon incompatibility" evidence="1">
    <location>
        <begin position="65"/>
        <end position="180"/>
    </location>
</feature>
<evidence type="ECO:0000313" key="2">
    <source>
        <dbReference type="EMBL" id="KAI9278198.1"/>
    </source>
</evidence>
<dbReference type="Pfam" id="PF06985">
    <property type="entry name" value="HET"/>
    <property type="match status" value="1"/>
</dbReference>
<gene>
    <name evidence="2" type="ORF">BDA99DRAFT_577603</name>
</gene>
<keyword evidence="3" id="KW-1185">Reference proteome</keyword>
<dbReference type="PANTHER" id="PTHR33112">
    <property type="entry name" value="DOMAIN PROTEIN, PUTATIVE-RELATED"/>
    <property type="match status" value="1"/>
</dbReference>
<reference evidence="2" key="1">
    <citation type="journal article" date="2022" name="IScience">
        <title>Evolution of zygomycete secretomes and the origins of terrestrial fungal ecologies.</title>
        <authorList>
            <person name="Chang Y."/>
            <person name="Wang Y."/>
            <person name="Mondo S."/>
            <person name="Ahrendt S."/>
            <person name="Andreopoulos W."/>
            <person name="Barry K."/>
            <person name="Beard J."/>
            <person name="Benny G.L."/>
            <person name="Blankenship S."/>
            <person name="Bonito G."/>
            <person name="Cuomo C."/>
            <person name="Desiro A."/>
            <person name="Gervers K.A."/>
            <person name="Hundley H."/>
            <person name="Kuo A."/>
            <person name="LaButti K."/>
            <person name="Lang B.F."/>
            <person name="Lipzen A."/>
            <person name="O'Donnell K."/>
            <person name="Pangilinan J."/>
            <person name="Reynolds N."/>
            <person name="Sandor L."/>
            <person name="Smith M.E."/>
            <person name="Tsang A."/>
            <person name="Grigoriev I.V."/>
            <person name="Stajich J.E."/>
            <person name="Spatafora J.W."/>
        </authorList>
    </citation>
    <scope>NUCLEOTIDE SEQUENCE</scope>
    <source>
        <strain evidence="2">RSA 2281</strain>
    </source>
</reference>
<dbReference type="Proteomes" id="UP001209540">
    <property type="component" value="Unassembled WGS sequence"/>
</dbReference>
<reference evidence="2" key="2">
    <citation type="submission" date="2023-02" db="EMBL/GenBank/DDBJ databases">
        <authorList>
            <consortium name="DOE Joint Genome Institute"/>
            <person name="Mondo S.J."/>
            <person name="Chang Y."/>
            <person name="Wang Y."/>
            <person name="Ahrendt S."/>
            <person name="Andreopoulos W."/>
            <person name="Barry K."/>
            <person name="Beard J."/>
            <person name="Benny G.L."/>
            <person name="Blankenship S."/>
            <person name="Bonito G."/>
            <person name="Cuomo C."/>
            <person name="Desiro A."/>
            <person name="Gervers K.A."/>
            <person name="Hundley H."/>
            <person name="Kuo A."/>
            <person name="LaButti K."/>
            <person name="Lang B.F."/>
            <person name="Lipzen A."/>
            <person name="O'Donnell K."/>
            <person name="Pangilinan J."/>
            <person name="Reynolds N."/>
            <person name="Sandor L."/>
            <person name="Smith M.W."/>
            <person name="Tsang A."/>
            <person name="Grigoriev I.V."/>
            <person name="Stajich J.E."/>
            <person name="Spatafora J.W."/>
        </authorList>
    </citation>
    <scope>NUCLEOTIDE SEQUENCE</scope>
    <source>
        <strain evidence="2">RSA 2281</strain>
    </source>
</reference>
<name>A0AAD5KBE4_9FUNG</name>
<dbReference type="PANTHER" id="PTHR33112:SF10">
    <property type="entry name" value="TOL"/>
    <property type="match status" value="1"/>
</dbReference>
<dbReference type="EMBL" id="JAIXMP010000001">
    <property type="protein sequence ID" value="KAI9278198.1"/>
    <property type="molecule type" value="Genomic_DNA"/>
</dbReference>
<accession>A0AAD5KBE4</accession>